<organism evidence="1 2">
    <name type="scientific">Babesia ovis</name>
    <dbReference type="NCBI Taxonomy" id="5869"/>
    <lineage>
        <taxon>Eukaryota</taxon>
        <taxon>Sar</taxon>
        <taxon>Alveolata</taxon>
        <taxon>Apicomplexa</taxon>
        <taxon>Aconoidasida</taxon>
        <taxon>Piroplasmida</taxon>
        <taxon>Babesiidae</taxon>
        <taxon>Babesia</taxon>
    </lineage>
</organism>
<protein>
    <submittedName>
        <fullName evidence="1">Uncharacterized protein</fullName>
    </submittedName>
</protein>
<dbReference type="Proteomes" id="UP001057455">
    <property type="component" value="Unassembled WGS sequence"/>
</dbReference>
<evidence type="ECO:0000313" key="2">
    <source>
        <dbReference type="Proteomes" id="UP001057455"/>
    </source>
</evidence>
<reference evidence="1" key="1">
    <citation type="submission" date="2019-12" db="EMBL/GenBank/DDBJ databases">
        <title>Genome sequence of Babesia ovis.</title>
        <authorList>
            <person name="Yamagishi J."/>
            <person name="Sevinc F."/>
            <person name="Xuan X."/>
        </authorList>
    </citation>
    <scope>NUCLEOTIDE SEQUENCE</scope>
    <source>
        <strain evidence="1">Selcuk</strain>
    </source>
</reference>
<dbReference type="AlphaFoldDB" id="A0A9W5TA20"/>
<comment type="caution">
    <text evidence="1">The sequence shown here is derived from an EMBL/GenBank/DDBJ whole genome shotgun (WGS) entry which is preliminary data.</text>
</comment>
<name>A0A9W5TA20_BABOV</name>
<dbReference type="OrthoDB" id="407343at2759"/>
<proteinExistence type="predicted"/>
<evidence type="ECO:0000313" key="1">
    <source>
        <dbReference type="EMBL" id="GFE54023.1"/>
    </source>
</evidence>
<accession>A0A9W5TA20</accession>
<keyword evidence="2" id="KW-1185">Reference proteome</keyword>
<gene>
    <name evidence="1" type="ORF">BaOVIS_014270</name>
</gene>
<dbReference type="EMBL" id="BLIY01000008">
    <property type="protein sequence ID" value="GFE54023.1"/>
    <property type="molecule type" value="Genomic_DNA"/>
</dbReference>
<sequence>MAERRRFFRCIGGLCMRQKNVSQVTEPTLVPVPNEVPPGTVFDETEPMSPKVPMLPLDAHPLALNAMMSSSRCASTAREPTEQMVVDATPLVTADLYDPLIMSFSPRITRRSIEVYGQTKQPVATDPPTMTISTPKVGDTIDTNHFWYGVTLFNGDKKKTSFVDDLDAAASTSTVDEPQSTAASFGRSDSHVYQSESSMRYYELMSYRISDDWSSLNSRVYDALLQYFMGSELPSNRSVCQEWAQNVRILMSRKTAKIVNAFKAAYEGQLDLETSYMICQSVFTAQKSMRIDLILRAKVLPWSVNSRNTLQYTYNYMARNIVPGHPTCEPTYASKFVFECLKRNSRRTVSFTRDVSSIHGDDLHVAAPESVSQICEGDSIEVPVVLMNALGNTDIDSIKFLPLRRQPPSGDLSSSLDKMHREWYTVGPNSKYLQQLFPSDIDEYSLVQPEKLKPELSHQITQVAGIDVITSRSNYMAAKPGKVIKAQNFIGHTLEVVEPMQPIVCMLHRAGMQYDRLCHVQLRVVGRV</sequence>